<accession>A0ABN7S6I1</accession>
<sequence length="169" mass="19669">MSARSTQTVSNNACDEFEEMIVWTIMDNDTSHFDEKELVEKIGWTGFREAIKEATEDAKTYQQWLKTTVATWTRVPQEIKSTLKDFAHDNSRQGLFDWTYELILYGSALHSTTTDRGVLNEWQNAVYGDFVEKFGNPPYIAFTERQRLPEKEEINIARKTCLLRLTSEI</sequence>
<evidence type="ECO:0000313" key="2">
    <source>
        <dbReference type="EMBL" id="CAG5103870.1"/>
    </source>
</evidence>
<dbReference type="EMBL" id="OU015568">
    <property type="protein sequence ID" value="CAG5091007.1"/>
    <property type="molecule type" value="Genomic_DNA"/>
</dbReference>
<evidence type="ECO:0000313" key="1">
    <source>
        <dbReference type="EMBL" id="CAG5091007.1"/>
    </source>
</evidence>
<dbReference type="Proteomes" id="UP001158576">
    <property type="component" value="Chromosome PAR"/>
</dbReference>
<protein>
    <submittedName>
        <fullName evidence="1">Oidioi.mRNA.OKI2018_I69.PAR.g12806.t1.cds</fullName>
    </submittedName>
    <submittedName>
        <fullName evidence="2">Oidioi.mRNA.OKI2018_I69.chr1.g977.t1.cds</fullName>
    </submittedName>
</protein>
<organism evidence="1 3">
    <name type="scientific">Oikopleura dioica</name>
    <name type="common">Tunicate</name>
    <dbReference type="NCBI Taxonomy" id="34765"/>
    <lineage>
        <taxon>Eukaryota</taxon>
        <taxon>Metazoa</taxon>
        <taxon>Chordata</taxon>
        <taxon>Tunicata</taxon>
        <taxon>Appendicularia</taxon>
        <taxon>Copelata</taxon>
        <taxon>Oikopleuridae</taxon>
        <taxon>Oikopleura</taxon>
    </lineage>
</organism>
<evidence type="ECO:0000313" key="3">
    <source>
        <dbReference type="Proteomes" id="UP001158576"/>
    </source>
</evidence>
<gene>
    <name evidence="1" type="ORF">OKIOD_LOCUS4364</name>
    <name evidence="2" type="ORF">OKIOD_LOCUS9742</name>
</gene>
<reference evidence="1 3" key="1">
    <citation type="submission" date="2021-04" db="EMBL/GenBank/DDBJ databases">
        <authorList>
            <person name="Bliznina A."/>
        </authorList>
    </citation>
    <scope>NUCLEOTIDE SEQUENCE [LARGE SCALE GENOMIC DNA]</scope>
</reference>
<proteinExistence type="predicted"/>
<dbReference type="Proteomes" id="UP001158576">
    <property type="component" value="Chromosome 1"/>
</dbReference>
<name>A0ABN7S6I1_OIKDI</name>
<dbReference type="EMBL" id="OU015566">
    <property type="protein sequence ID" value="CAG5103870.1"/>
    <property type="molecule type" value="Genomic_DNA"/>
</dbReference>
<keyword evidence="3" id="KW-1185">Reference proteome</keyword>